<dbReference type="Gramene" id="TVU12878">
    <property type="protein sequence ID" value="TVU12878"/>
    <property type="gene ID" value="EJB05_46544"/>
</dbReference>
<reference evidence="1 2" key="1">
    <citation type="journal article" date="2019" name="Sci. Rep.">
        <title>A high-quality genome of Eragrostis curvula grass provides insights into Poaceae evolution and supports new strategies to enhance forage quality.</title>
        <authorList>
            <person name="Carballo J."/>
            <person name="Santos B.A.C.M."/>
            <person name="Zappacosta D."/>
            <person name="Garbus I."/>
            <person name="Selva J.P."/>
            <person name="Gallo C.A."/>
            <person name="Diaz A."/>
            <person name="Albertini E."/>
            <person name="Caccamo M."/>
            <person name="Echenique V."/>
        </authorList>
    </citation>
    <scope>NUCLEOTIDE SEQUENCE [LARGE SCALE GENOMIC DNA]</scope>
    <source>
        <strain evidence="2">cv. Victoria</strain>
        <tissue evidence="1">Leaf</tissue>
    </source>
</reference>
<dbReference type="EMBL" id="RWGY01000039">
    <property type="protein sequence ID" value="TVU12878.1"/>
    <property type="molecule type" value="Genomic_DNA"/>
</dbReference>
<comment type="caution">
    <text evidence="1">The sequence shown here is derived from an EMBL/GenBank/DDBJ whole genome shotgun (WGS) entry which is preliminary data.</text>
</comment>
<organism evidence="1 2">
    <name type="scientific">Eragrostis curvula</name>
    <name type="common">weeping love grass</name>
    <dbReference type="NCBI Taxonomy" id="38414"/>
    <lineage>
        <taxon>Eukaryota</taxon>
        <taxon>Viridiplantae</taxon>
        <taxon>Streptophyta</taxon>
        <taxon>Embryophyta</taxon>
        <taxon>Tracheophyta</taxon>
        <taxon>Spermatophyta</taxon>
        <taxon>Magnoliopsida</taxon>
        <taxon>Liliopsida</taxon>
        <taxon>Poales</taxon>
        <taxon>Poaceae</taxon>
        <taxon>PACMAD clade</taxon>
        <taxon>Chloridoideae</taxon>
        <taxon>Eragrostideae</taxon>
        <taxon>Eragrostidinae</taxon>
        <taxon>Eragrostis</taxon>
    </lineage>
</organism>
<protein>
    <submittedName>
        <fullName evidence="1">Uncharacterized protein</fullName>
    </submittedName>
</protein>
<feature type="non-terminal residue" evidence="1">
    <location>
        <position position="1"/>
    </location>
</feature>
<gene>
    <name evidence="1" type="ORF">EJB05_46544</name>
</gene>
<dbReference type="AlphaFoldDB" id="A0A5J9TPV6"/>
<dbReference type="Proteomes" id="UP000324897">
    <property type="component" value="Chromosome 3"/>
</dbReference>
<evidence type="ECO:0000313" key="1">
    <source>
        <dbReference type="EMBL" id="TVU12878.1"/>
    </source>
</evidence>
<sequence length="302" mass="32059">MAPDIVHLHVGEDGVSVSLRPQRTSTSTVWPLRLTVPHGASCSSVCSASQDYSGAVLRGYDGLDMEVLLWNGIGAGDCLTSSEPPMKRRKIRGFEAGSSSASEHLTPLVMDVTEGDSHPDITGEIAVSGSRPAPAFVFPIKVQSSELLMKRQRIRTGYEHQIPLVMDLTEGESHTDISGEIAVSESRPAPALVLPIKVQPRLFSGGIKSNLACNSTGGQHMRREQCSWEALVGTPVQHSVPHTCALDAAAMCPVLACTSGYTARAASRAGQQPRGSCAGPARARNCGDVVLVPKRWAPCSNK</sequence>
<proteinExistence type="predicted"/>
<keyword evidence="2" id="KW-1185">Reference proteome</keyword>
<accession>A0A5J9TPV6</accession>
<evidence type="ECO:0000313" key="2">
    <source>
        <dbReference type="Proteomes" id="UP000324897"/>
    </source>
</evidence>
<name>A0A5J9TPV6_9POAL</name>